<dbReference type="EMBL" id="DRTT01000164">
    <property type="protein sequence ID" value="HHF99015.1"/>
    <property type="molecule type" value="Genomic_DNA"/>
</dbReference>
<accession>A0A7V5LZX8</accession>
<comment type="caution">
    <text evidence="1">The sequence shown here is derived from an EMBL/GenBank/DDBJ whole genome shotgun (WGS) entry which is preliminary data.</text>
</comment>
<protein>
    <recommendedName>
        <fullName evidence="2">DUF5320 domain-containing protein</fullName>
    </recommendedName>
</protein>
<evidence type="ECO:0008006" key="2">
    <source>
        <dbReference type="Google" id="ProtNLM"/>
    </source>
</evidence>
<dbReference type="Proteomes" id="UP000886070">
    <property type="component" value="Unassembled WGS sequence"/>
</dbReference>
<reference evidence="1" key="1">
    <citation type="journal article" date="2020" name="mSystems">
        <title>Genome- and Community-Level Interaction Insights into Carbon Utilization and Element Cycling Functions of Hydrothermarchaeota in Hydrothermal Sediment.</title>
        <authorList>
            <person name="Zhou Z."/>
            <person name="Liu Y."/>
            <person name="Xu W."/>
            <person name="Pan J."/>
            <person name="Luo Z.H."/>
            <person name="Li M."/>
        </authorList>
    </citation>
    <scope>NUCLEOTIDE SEQUENCE [LARGE SCALE GENOMIC DNA]</scope>
    <source>
        <strain evidence="1">HyVt-92</strain>
    </source>
</reference>
<name>A0A7V5LZX8_UNCAE</name>
<gene>
    <name evidence="1" type="ORF">ENL39_05980</name>
</gene>
<organism evidence="1">
    <name type="scientific">Aerophobetes bacterium</name>
    <dbReference type="NCBI Taxonomy" id="2030807"/>
    <lineage>
        <taxon>Bacteria</taxon>
        <taxon>Candidatus Aerophobota</taxon>
    </lineage>
</organism>
<sequence>MPGYRHRYMYYATGLPGWMRFGFSPGWLGASPTGMGPGATYLLTGRWPTPQAQAAWQAMQTGGTPYAGATPPSYFPQPGAQPSKEEQLQFLRNQAEYLRQELEKIKEQIDRLEK</sequence>
<evidence type="ECO:0000313" key="1">
    <source>
        <dbReference type="EMBL" id="HHF99015.1"/>
    </source>
</evidence>
<dbReference type="AlphaFoldDB" id="A0A7V5LZX8"/>
<proteinExistence type="predicted"/>